<dbReference type="InterPro" id="IPR001763">
    <property type="entry name" value="Rhodanese-like_dom"/>
</dbReference>
<dbReference type="AlphaFoldDB" id="A0A1Z8AL22"/>
<comment type="caution">
    <text evidence="2">The sequence shown here is derived from an EMBL/GenBank/DDBJ whole genome shotgun (WGS) entry which is preliminary data.</text>
</comment>
<dbReference type="CDD" id="cd00158">
    <property type="entry name" value="RHOD"/>
    <property type="match status" value="1"/>
</dbReference>
<evidence type="ECO:0000313" key="2">
    <source>
        <dbReference type="EMBL" id="OUS11031.1"/>
    </source>
</evidence>
<proteinExistence type="predicted"/>
<dbReference type="SMART" id="SM00450">
    <property type="entry name" value="RHOD"/>
    <property type="match status" value="1"/>
</dbReference>
<dbReference type="PROSITE" id="PS50206">
    <property type="entry name" value="RHODANESE_3"/>
    <property type="match status" value="1"/>
</dbReference>
<dbReference type="InterPro" id="IPR036873">
    <property type="entry name" value="Rhodanese-like_dom_sf"/>
</dbReference>
<feature type="domain" description="Rhodanese" evidence="1">
    <location>
        <begin position="29"/>
        <end position="119"/>
    </location>
</feature>
<dbReference type="InterPro" id="IPR050229">
    <property type="entry name" value="GlpE_sulfurtransferase"/>
</dbReference>
<dbReference type="SUPFAM" id="SSF52821">
    <property type="entry name" value="Rhodanese/Cell cycle control phosphatase"/>
    <property type="match status" value="1"/>
</dbReference>
<dbReference type="PANTHER" id="PTHR43031">
    <property type="entry name" value="FAD-DEPENDENT OXIDOREDUCTASE"/>
    <property type="match status" value="1"/>
</dbReference>
<dbReference type="Gene3D" id="3.40.250.10">
    <property type="entry name" value="Rhodanese-like domain"/>
    <property type="match status" value="1"/>
</dbReference>
<dbReference type="Pfam" id="PF00581">
    <property type="entry name" value="Rhodanese"/>
    <property type="match status" value="1"/>
</dbReference>
<accession>A0A1Z8AL22</accession>
<dbReference type="Proteomes" id="UP000196102">
    <property type="component" value="Unassembled WGS sequence"/>
</dbReference>
<evidence type="ECO:0000259" key="1">
    <source>
        <dbReference type="PROSITE" id="PS50206"/>
    </source>
</evidence>
<gene>
    <name evidence="2" type="ORF">A9Q93_12040</name>
</gene>
<reference evidence="3" key="1">
    <citation type="journal article" date="2017" name="Proc. Natl. Acad. Sci. U.S.A.">
        <title>Simulation of Deepwater Horizon oil plume reveals substrate specialization within a complex community of hydrocarbon-degraders.</title>
        <authorList>
            <person name="Hu P."/>
            <person name="Dubinsky E.A."/>
            <person name="Probst A.J."/>
            <person name="Wang J."/>
            <person name="Sieber C.M.K."/>
            <person name="Tom L.M."/>
            <person name="Gardinali P."/>
            <person name="Banfield J.F."/>
            <person name="Atlas R.M."/>
            <person name="Andersen G.L."/>
        </authorList>
    </citation>
    <scope>NUCLEOTIDE SEQUENCE [LARGE SCALE GENOMIC DNA]</scope>
</reference>
<name>A0A1Z8AL22_9FLAO</name>
<evidence type="ECO:0000313" key="3">
    <source>
        <dbReference type="Proteomes" id="UP000196102"/>
    </source>
</evidence>
<protein>
    <recommendedName>
        <fullName evidence="1">Rhodanese domain-containing protein</fullName>
    </recommendedName>
</protein>
<sequence>MLSVLNSCFTENAGVINVVSVEEADALMELNNVKVIDVRSELQYSDKHINKAINIEVENDDLNTVLDVMDKNEPLLVYCNKGGQSERCAKVLQEKGFKLIYNLDGGIAKWEESGREVIVKN</sequence>
<dbReference type="EMBL" id="MAAX01000185">
    <property type="protein sequence ID" value="OUS11031.1"/>
    <property type="molecule type" value="Genomic_DNA"/>
</dbReference>
<organism evidence="2 3">
    <name type="scientific">Nonlabens dokdonensis</name>
    <dbReference type="NCBI Taxonomy" id="328515"/>
    <lineage>
        <taxon>Bacteria</taxon>
        <taxon>Pseudomonadati</taxon>
        <taxon>Bacteroidota</taxon>
        <taxon>Flavobacteriia</taxon>
        <taxon>Flavobacteriales</taxon>
        <taxon>Flavobacteriaceae</taxon>
        <taxon>Nonlabens</taxon>
    </lineage>
</organism>
<dbReference type="PANTHER" id="PTHR43031:SF1">
    <property type="entry name" value="PYRIDINE NUCLEOTIDE-DISULPHIDE OXIDOREDUCTASE"/>
    <property type="match status" value="1"/>
</dbReference>